<evidence type="ECO:0000256" key="8">
    <source>
        <dbReference type="ARBA" id="ARBA00023329"/>
    </source>
</evidence>
<dbReference type="GO" id="GO:0030276">
    <property type="term" value="F:clathrin binding"/>
    <property type="evidence" value="ECO:0007669"/>
    <property type="project" value="InterPro"/>
</dbReference>
<evidence type="ECO:0000313" key="15">
    <source>
        <dbReference type="EMBL" id="OIT34564.1"/>
    </source>
</evidence>
<dbReference type="Proteomes" id="UP000187609">
    <property type="component" value="Unassembled WGS sequence"/>
</dbReference>
<evidence type="ECO:0000256" key="10">
    <source>
        <dbReference type="ARBA" id="ARBA00065056"/>
    </source>
</evidence>
<dbReference type="InterPro" id="IPR026739">
    <property type="entry name" value="AP_beta"/>
</dbReference>
<dbReference type="Gene3D" id="3.30.310.10">
    <property type="entry name" value="TATA-Binding Protein"/>
    <property type="match status" value="1"/>
</dbReference>
<gene>
    <name evidence="15" type="primary">BETAB-AD</name>
    <name evidence="15" type="ORF">A4A49_06347</name>
</gene>
<dbReference type="InterPro" id="IPR012295">
    <property type="entry name" value="TBP_dom_sf"/>
</dbReference>
<dbReference type="InterPro" id="IPR016342">
    <property type="entry name" value="AP_complex_bsu_1_2_4"/>
</dbReference>
<feature type="compositionally biased region" description="Low complexity" evidence="12">
    <location>
        <begin position="617"/>
        <end position="635"/>
    </location>
</feature>
<evidence type="ECO:0000313" key="16">
    <source>
        <dbReference type="Proteomes" id="UP000187609"/>
    </source>
</evidence>
<evidence type="ECO:0000256" key="5">
    <source>
        <dbReference type="ARBA" id="ARBA00022927"/>
    </source>
</evidence>
<comment type="function">
    <text evidence="9 11">Subunit of clathrin-associated adaptor protein complex that plays a role in protein sorting in the late-Golgi/trans-Golgi network (TGN) and/or endosomes. The AP complexes mediate both the recruitment of clathrin to membranes and the recognition of sorting signals within the cytosolic tails of transmembrane cargo molecules.</text>
</comment>
<dbReference type="GO" id="GO:0030131">
    <property type="term" value="C:clathrin adaptor complex"/>
    <property type="evidence" value="ECO:0007669"/>
    <property type="project" value="InterPro"/>
</dbReference>
<protein>
    <recommendedName>
        <fullName evidence="11">Beta-adaptin-like protein</fullName>
    </recommendedName>
</protein>
<dbReference type="PANTHER" id="PTHR11134">
    <property type="entry name" value="ADAPTOR COMPLEX SUBUNIT BETA FAMILY MEMBER"/>
    <property type="match status" value="1"/>
</dbReference>
<feature type="region of interest" description="Disordered" evidence="12">
    <location>
        <begin position="586"/>
        <end position="635"/>
    </location>
</feature>
<keyword evidence="7 11" id="KW-0472">Membrane</keyword>
<comment type="caution">
    <text evidence="15">The sequence shown here is derived from an EMBL/GenBank/DDBJ whole genome shotgun (WGS) entry which is preliminary data.</text>
</comment>
<dbReference type="SUPFAM" id="SSF48371">
    <property type="entry name" value="ARM repeat"/>
    <property type="match status" value="1"/>
</dbReference>
<keyword evidence="16" id="KW-1185">Reference proteome</keyword>
<evidence type="ECO:0000259" key="13">
    <source>
        <dbReference type="SMART" id="SM00809"/>
    </source>
</evidence>
<dbReference type="GeneID" id="109244515"/>
<dbReference type="GO" id="GO:0005794">
    <property type="term" value="C:Golgi apparatus"/>
    <property type="evidence" value="ECO:0007669"/>
    <property type="project" value="UniProtKB-SubCell"/>
</dbReference>
<evidence type="ECO:0000259" key="14">
    <source>
        <dbReference type="SMART" id="SM01020"/>
    </source>
</evidence>
<dbReference type="SUPFAM" id="SSF49348">
    <property type="entry name" value="Clathrin adaptor appendage domain"/>
    <property type="match status" value="1"/>
</dbReference>
<evidence type="ECO:0000256" key="12">
    <source>
        <dbReference type="SAM" id="MobiDB-lite"/>
    </source>
</evidence>
<dbReference type="GO" id="GO:0016192">
    <property type="term" value="P:vesicle-mediated transport"/>
    <property type="evidence" value="ECO:0007669"/>
    <property type="project" value="InterPro"/>
</dbReference>
<dbReference type="Gene3D" id="1.25.10.10">
    <property type="entry name" value="Leucine-rich Repeat Variant"/>
    <property type="match status" value="1"/>
</dbReference>
<dbReference type="AlphaFoldDB" id="A0A314L0N8"/>
<dbReference type="InterPro" id="IPR008152">
    <property type="entry name" value="Clathrin_a/b/g-adaptin_app_Ig"/>
</dbReference>
<dbReference type="SMR" id="A0A314L0N8"/>
<dbReference type="InterPro" id="IPR013037">
    <property type="entry name" value="Clathrin_b-adaptin_app_Ig-like"/>
</dbReference>
<sequence length="896" mass="99510">MSGHDSKYFSTTKKGEIPELKEELNSQYKDKRKDAVKKVIAAMTVGKDVSSLFTDVVNCMQTENLELKKLVYLYLINYAKSQPDLAILAVNTFVKDSQDPNPLIRALAVRTMGCIRVDKITEYLCDPLQRCLKDDDPYVRKTAAICVAKLYDINAELVEDRGFLDALKDLISDNNPMVVANAVAALAEIQESSSRPIFEITSHTLSKLLTALNECTEWGQVFILDALSKYKAADAREAENIVERVTPRLQHANCAVVLSAVKMILQQMELITSTDVVRNLCKKMAPPLVTLLSAEPEIQYVALRNINLIVQKRPTILAHEIKVFFCKYNDPIYVKMEKLEIMIKLASDRNIDQVLLEFKEYATEVDVDFVRKAVRAIGRCAIKLERAAERCISVLLELIKIKVNYVVQEAIIVIKDIFRRYPNTYESIIATLCESLDTLDEPEAKASMIWIIGEYAERIDNADELLESFLESFPEEPPQVQLQLLTATVKLFLKKPTEGPQQMIQVVLNNATVETDNPDLRDRAYIYWRLLSTDPEAAKDVVLAEKPVISDDSNQLDPSLLDELLSNIATLSSVYHKPPEAFVTRVKTTQRTEEEEYADAGEQGLSDSPARVAESGASPPASAQHPAARQPAAPAAPAALPDLLDLGMDNSNSAIVSVDQPATPAGPPLPVLVPASTGQGLQISAQLIRRDGQVFYSMMFENNTQVPLDGFMIQFNKNTFGLAAGGPLQVPQLLPGTSASTLLPMVLFQNISPGPPSTLLQVAVKNNQQPVWYFNDKIYFHVLFTEDGRMERSTFLETWKSLPDSNEVSKDFPAAVINSVEVTLDQLAVSNMFFIAKRKHANQEVLYLSAKIPRGIPFLIELTAVIGTPGVKCAVKTPSPEMAPLFFEAVETLLKS</sequence>
<dbReference type="GO" id="GO:0030665">
    <property type="term" value="C:clathrin-coated vesicle membrane"/>
    <property type="evidence" value="ECO:0007669"/>
    <property type="project" value="UniProtKB-SubCell"/>
</dbReference>
<evidence type="ECO:0000256" key="9">
    <source>
        <dbReference type="ARBA" id="ARBA00056315"/>
    </source>
</evidence>
<dbReference type="Pfam" id="PF09066">
    <property type="entry name" value="B2-adapt-app_C"/>
    <property type="match status" value="1"/>
</dbReference>
<dbReference type="InterPro" id="IPR016024">
    <property type="entry name" value="ARM-type_fold"/>
</dbReference>
<evidence type="ECO:0000256" key="3">
    <source>
        <dbReference type="ARBA" id="ARBA00006613"/>
    </source>
</evidence>
<dbReference type="InterPro" id="IPR015151">
    <property type="entry name" value="B-adaptin_app_sub_C"/>
</dbReference>
<dbReference type="InterPro" id="IPR011989">
    <property type="entry name" value="ARM-like"/>
</dbReference>
<feature type="domain" description="Clathrin adaptor alpha/beta/gamma-adaptin appendage Ig-like subdomain" evidence="13">
    <location>
        <begin position="665"/>
        <end position="775"/>
    </location>
</feature>
<keyword evidence="6" id="KW-0333">Golgi apparatus</keyword>
<name>A0A314L0N8_NICAT</name>
<comment type="similarity">
    <text evidence="3 11">Belongs to the adaptor complexes large subunit family.</text>
</comment>
<dbReference type="PIRSF" id="PIRSF002291">
    <property type="entry name" value="AP_complex_beta"/>
    <property type="match status" value="1"/>
</dbReference>
<dbReference type="Pfam" id="PF02883">
    <property type="entry name" value="Alpha_adaptinC2"/>
    <property type="match status" value="1"/>
</dbReference>
<comment type="subunit">
    <text evidence="10 11">Adaptor protein complexes are heterotetramers composed of two large adaptins (beta-type subunit and alpha-type or delta-type or epsilon-type or gamma-type subunit), a medium adaptin (mu-type subunit) and a small adaptin (sigma-type subunit).</text>
</comment>
<evidence type="ECO:0000256" key="11">
    <source>
        <dbReference type="PIRNR" id="PIRNR002291"/>
    </source>
</evidence>
<dbReference type="SMART" id="SM01020">
    <property type="entry name" value="B2-adapt-app_C"/>
    <property type="match status" value="1"/>
</dbReference>
<feature type="domain" description="Beta-adaptin appendage C-terminal subdomain" evidence="14">
    <location>
        <begin position="784"/>
        <end position="895"/>
    </location>
</feature>
<keyword evidence="8" id="KW-0968">Cytoplasmic vesicle</keyword>
<dbReference type="Gramene" id="OIT34564">
    <property type="protein sequence ID" value="OIT34564"/>
    <property type="gene ID" value="A4A49_06347"/>
</dbReference>
<dbReference type="EMBL" id="MJEQ01000692">
    <property type="protein sequence ID" value="OIT34564.1"/>
    <property type="molecule type" value="Genomic_DNA"/>
</dbReference>
<dbReference type="GO" id="GO:0006886">
    <property type="term" value="P:intracellular protein transport"/>
    <property type="evidence" value="ECO:0007669"/>
    <property type="project" value="InterPro"/>
</dbReference>
<dbReference type="Pfam" id="PF01602">
    <property type="entry name" value="Adaptin_N"/>
    <property type="match status" value="1"/>
</dbReference>
<dbReference type="FunFam" id="1.25.10.10:FF:000002">
    <property type="entry name" value="AP complex subunit beta"/>
    <property type="match status" value="1"/>
</dbReference>
<reference evidence="15" key="1">
    <citation type="submission" date="2016-11" db="EMBL/GenBank/DDBJ databases">
        <title>The genome of Nicotiana attenuata.</title>
        <authorList>
            <person name="Xu S."/>
            <person name="Brockmoeller T."/>
            <person name="Gaquerel E."/>
            <person name="Navarro A."/>
            <person name="Kuhl H."/>
            <person name="Gase K."/>
            <person name="Ling Z."/>
            <person name="Zhou W."/>
            <person name="Kreitzer C."/>
            <person name="Stanke M."/>
            <person name="Tang H."/>
            <person name="Lyons E."/>
            <person name="Pandey P."/>
            <person name="Pandey S.P."/>
            <person name="Timmermann B."/>
            <person name="Baldwin I.T."/>
        </authorList>
    </citation>
    <scope>NUCLEOTIDE SEQUENCE [LARGE SCALE GENOMIC DNA]</scope>
    <source>
        <strain evidence="15">UT</strain>
    </source>
</reference>
<evidence type="ECO:0000256" key="4">
    <source>
        <dbReference type="ARBA" id="ARBA00022448"/>
    </source>
</evidence>
<dbReference type="STRING" id="49451.A0A314L0N8"/>
<dbReference type="SMART" id="SM00809">
    <property type="entry name" value="Alpha_adaptinC2"/>
    <property type="match status" value="1"/>
</dbReference>
<dbReference type="FunFam" id="2.60.40.1150:FF:000002">
    <property type="entry name" value="Beta-adaptin-like protein C"/>
    <property type="match status" value="1"/>
</dbReference>
<keyword evidence="4 11" id="KW-0813">Transport</keyword>
<dbReference type="FunFam" id="3.30.310.10:FF:000012">
    <property type="entry name" value="Beta-adaptin-like protein"/>
    <property type="match status" value="1"/>
</dbReference>
<dbReference type="InterPro" id="IPR013041">
    <property type="entry name" value="Clathrin_app_Ig-like_sf"/>
</dbReference>
<evidence type="ECO:0000256" key="7">
    <source>
        <dbReference type="ARBA" id="ARBA00023136"/>
    </source>
</evidence>
<evidence type="ECO:0000256" key="2">
    <source>
        <dbReference type="ARBA" id="ARBA00004601"/>
    </source>
</evidence>
<proteinExistence type="inferred from homology"/>
<dbReference type="OrthoDB" id="10254310at2759"/>
<organism evidence="15 16">
    <name type="scientific">Nicotiana attenuata</name>
    <name type="common">Coyote tobacco</name>
    <dbReference type="NCBI Taxonomy" id="49451"/>
    <lineage>
        <taxon>Eukaryota</taxon>
        <taxon>Viridiplantae</taxon>
        <taxon>Streptophyta</taxon>
        <taxon>Embryophyta</taxon>
        <taxon>Tracheophyta</taxon>
        <taxon>Spermatophyta</taxon>
        <taxon>Magnoliopsida</taxon>
        <taxon>eudicotyledons</taxon>
        <taxon>Gunneridae</taxon>
        <taxon>Pentapetalae</taxon>
        <taxon>asterids</taxon>
        <taxon>lamiids</taxon>
        <taxon>Solanales</taxon>
        <taxon>Solanaceae</taxon>
        <taxon>Nicotianoideae</taxon>
        <taxon>Nicotianeae</taxon>
        <taxon>Nicotiana</taxon>
    </lineage>
</organism>
<evidence type="ECO:0000256" key="6">
    <source>
        <dbReference type="ARBA" id="ARBA00023034"/>
    </source>
</evidence>
<dbReference type="SUPFAM" id="SSF55711">
    <property type="entry name" value="Subdomain of clathrin and coatomer appendage domain"/>
    <property type="match status" value="1"/>
</dbReference>
<dbReference type="Gene3D" id="2.60.40.1150">
    <property type="match status" value="1"/>
</dbReference>
<accession>A0A314L0N8</accession>
<comment type="subcellular location">
    <subcellularLocation>
        <location evidence="1">Cytoplasmic vesicle</location>
        <location evidence="1">Clathrin-coated vesicle membrane</location>
        <topology evidence="1">Peripheral membrane protein</topology>
        <orientation evidence="1">Cytoplasmic side</orientation>
    </subcellularLocation>
    <subcellularLocation>
        <location evidence="2">Golgi apparatus</location>
        <location evidence="2">trans-Golgi network</location>
    </subcellularLocation>
</comment>
<dbReference type="InterPro" id="IPR002553">
    <property type="entry name" value="Clathrin/coatomer_adapt-like_N"/>
</dbReference>
<keyword evidence="5 11" id="KW-0653">Protein transport</keyword>
<dbReference type="InterPro" id="IPR009028">
    <property type="entry name" value="Coatomer/calthrin_app_sub_C"/>
</dbReference>
<evidence type="ECO:0000256" key="1">
    <source>
        <dbReference type="ARBA" id="ARBA00004145"/>
    </source>
</evidence>
<dbReference type="KEGG" id="nau:109244515"/>